<comment type="caution">
    <text evidence="16">The sequence shown here is derived from an EMBL/GenBank/DDBJ whole genome shotgun (WGS) entry which is preliminary data.</text>
</comment>
<dbReference type="GO" id="GO:0005829">
    <property type="term" value="C:cytosol"/>
    <property type="evidence" value="ECO:0007669"/>
    <property type="project" value="TreeGrafter"/>
</dbReference>
<keyword evidence="17" id="KW-1185">Reference proteome</keyword>
<dbReference type="FunFam" id="3.40.120.10:FF:000001">
    <property type="entry name" value="Phosphoglucosamine mutase"/>
    <property type="match status" value="1"/>
</dbReference>
<evidence type="ECO:0000313" key="17">
    <source>
        <dbReference type="Proteomes" id="UP000653127"/>
    </source>
</evidence>
<evidence type="ECO:0000256" key="3">
    <source>
        <dbReference type="ARBA" id="ARBA00022723"/>
    </source>
</evidence>
<gene>
    <name evidence="9" type="primary">glmM</name>
    <name evidence="16" type="ORF">H8711_09035</name>
</gene>
<evidence type="ECO:0000256" key="10">
    <source>
        <dbReference type="RuleBase" id="RU004326"/>
    </source>
</evidence>
<dbReference type="GO" id="GO:0005975">
    <property type="term" value="P:carbohydrate metabolic process"/>
    <property type="evidence" value="ECO:0007669"/>
    <property type="project" value="InterPro"/>
</dbReference>
<keyword evidence="2 9" id="KW-0597">Phosphoprotein</keyword>
<dbReference type="InterPro" id="IPR005843">
    <property type="entry name" value="A-D-PHexomutase_C"/>
</dbReference>
<evidence type="ECO:0000256" key="6">
    <source>
        <dbReference type="ARBA" id="ARBA00050364"/>
    </source>
</evidence>
<sequence>MGRLFGTDGVRGVANRDLSVRRALEVAEAAGMILKREKGAKPVFVVGRDTRISSAMLESAMVAGLCAVGADVLLLGVTPTPAVAYLVKALGADAGVMLTASHNPYEFNGIKIFNSQGFKLSDADEEEIEAIVLDHAEPIEYASGGDIGRVTDEQYKISLYTQHLRSTVGGGFAGLRVALDCANGSASRTAAGVFTGLGAQVYILNASPDGVNINDGCGSMHVDKLADYVKANGFDLGLAFDGDADRCLAVDSEGDVIDGDVMIAIFAQRMKAEGRLPGDAVVGTVMSNLGFFRFAEQNGIQVHATKVGDRYVLEKMLAEGYHIGGEQSGHVIFLEHMTTGDGQLSGLQLLEAIAKSGKPLCELKKVMVRYPQVLKNVRVTKEQKERLPDAKAIWQSVEACERELAGNGRVLLRPSGTEPLVRVMVEGADLAQIEEIAGRLARQIGEEL</sequence>
<feature type="modified residue" description="Phosphoserine" evidence="9">
    <location>
        <position position="101"/>
    </location>
</feature>
<dbReference type="Pfam" id="PF02878">
    <property type="entry name" value="PGM_PMM_I"/>
    <property type="match status" value="1"/>
</dbReference>
<dbReference type="PRINTS" id="PR00509">
    <property type="entry name" value="PGMPMM"/>
</dbReference>
<protein>
    <recommendedName>
        <fullName evidence="8 9">Phosphoglucosamine mutase</fullName>
        <ecNumber evidence="7 9">5.4.2.10</ecNumber>
    </recommendedName>
</protein>
<organism evidence="16 17">
    <name type="scientific">Ligaoa zhengdingensis</name>
    <dbReference type="NCBI Taxonomy" id="2763658"/>
    <lineage>
        <taxon>Bacteria</taxon>
        <taxon>Bacillati</taxon>
        <taxon>Bacillota</taxon>
        <taxon>Clostridia</taxon>
        <taxon>Eubacteriales</taxon>
        <taxon>Oscillospiraceae</taxon>
        <taxon>Ligaoa</taxon>
    </lineage>
</organism>
<dbReference type="Pfam" id="PF02880">
    <property type="entry name" value="PGM_PMM_III"/>
    <property type="match status" value="1"/>
</dbReference>
<keyword evidence="4 9" id="KW-0460">Magnesium</keyword>
<dbReference type="InterPro" id="IPR036900">
    <property type="entry name" value="A-D-PHexomutase_C_sf"/>
</dbReference>
<reference evidence="16" key="1">
    <citation type="submission" date="2020-08" db="EMBL/GenBank/DDBJ databases">
        <title>Genome public.</title>
        <authorList>
            <person name="Liu C."/>
            <person name="Sun Q."/>
        </authorList>
    </citation>
    <scope>NUCLEOTIDE SEQUENCE</scope>
    <source>
        <strain evidence="16">NSJ-31</strain>
    </source>
</reference>
<dbReference type="RefSeq" id="WP_249283147.1">
    <property type="nucleotide sequence ID" value="NZ_JACRST010000013.1"/>
</dbReference>
<evidence type="ECO:0000256" key="11">
    <source>
        <dbReference type="RuleBase" id="RU004327"/>
    </source>
</evidence>
<dbReference type="PANTHER" id="PTHR42946:SF1">
    <property type="entry name" value="PHOSPHOGLUCOMUTASE (ALPHA-D-GLUCOSE-1,6-BISPHOSPHATE-DEPENDENT)"/>
    <property type="match status" value="1"/>
</dbReference>
<dbReference type="FunFam" id="3.40.120.10:FF:000002">
    <property type="entry name" value="Phosphoglucosamine mutase"/>
    <property type="match status" value="1"/>
</dbReference>
<dbReference type="GO" id="GO:0004615">
    <property type="term" value="F:phosphomannomutase activity"/>
    <property type="evidence" value="ECO:0007669"/>
    <property type="project" value="TreeGrafter"/>
</dbReference>
<feature type="binding site" description="via phosphate group" evidence="9">
    <location>
        <position position="101"/>
    </location>
    <ligand>
        <name>Mg(2+)</name>
        <dbReference type="ChEBI" id="CHEBI:18420"/>
    </ligand>
</feature>
<evidence type="ECO:0000256" key="4">
    <source>
        <dbReference type="ARBA" id="ARBA00022842"/>
    </source>
</evidence>
<evidence type="ECO:0000256" key="1">
    <source>
        <dbReference type="ARBA" id="ARBA00010231"/>
    </source>
</evidence>
<dbReference type="InterPro" id="IPR050060">
    <property type="entry name" value="Phosphoglucosamine_mutase"/>
</dbReference>
<dbReference type="InterPro" id="IPR005846">
    <property type="entry name" value="A-D-PHexomutase_a/b/a-III"/>
</dbReference>
<evidence type="ECO:0000259" key="14">
    <source>
        <dbReference type="Pfam" id="PF02879"/>
    </source>
</evidence>
<feature type="binding site" evidence="9">
    <location>
        <position position="243"/>
    </location>
    <ligand>
        <name>Mg(2+)</name>
        <dbReference type="ChEBI" id="CHEBI:18420"/>
    </ligand>
</feature>
<comment type="PTM">
    <text evidence="9">Activated by phosphorylation.</text>
</comment>
<comment type="cofactor">
    <cofactor evidence="9">
        <name>Mg(2+)</name>
        <dbReference type="ChEBI" id="CHEBI:18420"/>
    </cofactor>
    <text evidence="9">Binds 1 Mg(2+) ion per subunit.</text>
</comment>
<accession>A0A926DX74</accession>
<evidence type="ECO:0000256" key="9">
    <source>
        <dbReference type="HAMAP-Rule" id="MF_01554"/>
    </source>
</evidence>
<comment type="function">
    <text evidence="9 11">Catalyzes the conversion of glucosamine-6-phosphate to glucosamine-1-phosphate.</text>
</comment>
<keyword evidence="3 9" id="KW-0479">Metal-binding</keyword>
<keyword evidence="5 9" id="KW-0413">Isomerase</keyword>
<dbReference type="GO" id="GO:0006048">
    <property type="term" value="P:UDP-N-acetylglucosamine biosynthetic process"/>
    <property type="evidence" value="ECO:0007669"/>
    <property type="project" value="TreeGrafter"/>
</dbReference>
<dbReference type="FunFam" id="3.30.310.50:FF:000001">
    <property type="entry name" value="Phosphoglucosamine mutase"/>
    <property type="match status" value="1"/>
</dbReference>
<dbReference type="InterPro" id="IPR005841">
    <property type="entry name" value="Alpha-D-phosphohexomutase_SF"/>
</dbReference>
<dbReference type="NCBIfam" id="TIGR01455">
    <property type="entry name" value="glmM"/>
    <property type="match status" value="1"/>
</dbReference>
<dbReference type="InterPro" id="IPR006352">
    <property type="entry name" value="GlmM_bact"/>
</dbReference>
<evidence type="ECO:0000259" key="12">
    <source>
        <dbReference type="Pfam" id="PF00408"/>
    </source>
</evidence>
<dbReference type="EC" id="5.4.2.10" evidence="7 9"/>
<evidence type="ECO:0000256" key="2">
    <source>
        <dbReference type="ARBA" id="ARBA00022553"/>
    </source>
</evidence>
<dbReference type="InterPro" id="IPR016066">
    <property type="entry name" value="A-D-PHexomutase_CS"/>
</dbReference>
<evidence type="ECO:0000259" key="15">
    <source>
        <dbReference type="Pfam" id="PF02880"/>
    </source>
</evidence>
<dbReference type="Pfam" id="PF02879">
    <property type="entry name" value="PGM_PMM_II"/>
    <property type="match status" value="1"/>
</dbReference>
<feature type="active site" description="Phosphoserine intermediate" evidence="9">
    <location>
        <position position="101"/>
    </location>
</feature>
<feature type="domain" description="Alpha-D-phosphohexomutase alpha/beta/alpha" evidence="14">
    <location>
        <begin position="160"/>
        <end position="254"/>
    </location>
</feature>
<dbReference type="HAMAP" id="MF_01554_B">
    <property type="entry name" value="GlmM_B"/>
    <property type="match status" value="1"/>
</dbReference>
<feature type="domain" description="Alpha-D-phosphohexomutase C-terminal" evidence="12">
    <location>
        <begin position="374"/>
        <end position="442"/>
    </location>
</feature>
<comment type="similarity">
    <text evidence="1 9 10">Belongs to the phosphohexose mutase family.</text>
</comment>
<dbReference type="GO" id="GO:0009252">
    <property type="term" value="P:peptidoglycan biosynthetic process"/>
    <property type="evidence" value="ECO:0007669"/>
    <property type="project" value="TreeGrafter"/>
</dbReference>
<dbReference type="AlphaFoldDB" id="A0A926DX74"/>
<dbReference type="CDD" id="cd05802">
    <property type="entry name" value="GlmM"/>
    <property type="match status" value="1"/>
</dbReference>
<dbReference type="PROSITE" id="PS00710">
    <property type="entry name" value="PGM_PMM"/>
    <property type="match status" value="1"/>
</dbReference>
<comment type="catalytic activity">
    <reaction evidence="6 9 11">
        <text>alpha-D-glucosamine 1-phosphate = D-glucosamine 6-phosphate</text>
        <dbReference type="Rhea" id="RHEA:23424"/>
        <dbReference type="ChEBI" id="CHEBI:58516"/>
        <dbReference type="ChEBI" id="CHEBI:58725"/>
        <dbReference type="EC" id="5.4.2.10"/>
    </reaction>
</comment>
<evidence type="ECO:0000313" key="16">
    <source>
        <dbReference type="EMBL" id="MBC8547073.1"/>
    </source>
</evidence>
<dbReference type="PANTHER" id="PTHR42946">
    <property type="entry name" value="PHOSPHOHEXOSE MUTASE"/>
    <property type="match status" value="1"/>
</dbReference>
<evidence type="ECO:0000256" key="5">
    <source>
        <dbReference type="ARBA" id="ARBA00023235"/>
    </source>
</evidence>
<dbReference type="InterPro" id="IPR005844">
    <property type="entry name" value="A-D-PHexomutase_a/b/a-I"/>
</dbReference>
<feature type="domain" description="Alpha-D-phosphohexomutase alpha/beta/alpha" evidence="13">
    <location>
        <begin position="3"/>
        <end position="134"/>
    </location>
</feature>
<feature type="domain" description="Alpha-D-phosphohexomutase alpha/beta/alpha" evidence="15">
    <location>
        <begin position="258"/>
        <end position="367"/>
    </location>
</feature>
<dbReference type="Pfam" id="PF00408">
    <property type="entry name" value="PGM_PMM_IV"/>
    <property type="match status" value="1"/>
</dbReference>
<feature type="binding site" evidence="9">
    <location>
        <position position="241"/>
    </location>
    <ligand>
        <name>Mg(2+)</name>
        <dbReference type="ChEBI" id="CHEBI:18420"/>
    </ligand>
</feature>
<dbReference type="SUPFAM" id="SSF53738">
    <property type="entry name" value="Phosphoglucomutase, first 3 domains"/>
    <property type="match status" value="3"/>
</dbReference>
<dbReference type="GO" id="GO:0000287">
    <property type="term" value="F:magnesium ion binding"/>
    <property type="evidence" value="ECO:0007669"/>
    <property type="project" value="UniProtKB-UniRule"/>
</dbReference>
<evidence type="ECO:0000256" key="7">
    <source>
        <dbReference type="ARBA" id="ARBA00066330"/>
    </source>
</evidence>
<dbReference type="GO" id="GO:0008966">
    <property type="term" value="F:phosphoglucosamine mutase activity"/>
    <property type="evidence" value="ECO:0007669"/>
    <property type="project" value="UniProtKB-UniRule"/>
</dbReference>
<feature type="binding site" evidence="9">
    <location>
        <position position="245"/>
    </location>
    <ligand>
        <name>Mg(2+)</name>
        <dbReference type="ChEBI" id="CHEBI:18420"/>
    </ligand>
</feature>
<dbReference type="InterPro" id="IPR005845">
    <property type="entry name" value="A-D-PHexomutase_a/b/a-II"/>
</dbReference>
<name>A0A926DX74_9FIRM</name>
<dbReference type="Proteomes" id="UP000653127">
    <property type="component" value="Unassembled WGS sequence"/>
</dbReference>
<evidence type="ECO:0000256" key="8">
    <source>
        <dbReference type="ARBA" id="ARBA00068193"/>
    </source>
</evidence>
<proteinExistence type="inferred from homology"/>
<dbReference type="InterPro" id="IPR016055">
    <property type="entry name" value="A-D-PHexomutase_a/b/a-I/II/III"/>
</dbReference>
<dbReference type="Gene3D" id="3.40.120.10">
    <property type="entry name" value="Alpha-D-Glucose-1,6-Bisphosphate, subunit A, domain 3"/>
    <property type="match status" value="3"/>
</dbReference>
<dbReference type="EMBL" id="JACRST010000013">
    <property type="protein sequence ID" value="MBC8547073.1"/>
    <property type="molecule type" value="Genomic_DNA"/>
</dbReference>
<dbReference type="SUPFAM" id="SSF55957">
    <property type="entry name" value="Phosphoglucomutase, C-terminal domain"/>
    <property type="match status" value="1"/>
</dbReference>
<evidence type="ECO:0000259" key="13">
    <source>
        <dbReference type="Pfam" id="PF02878"/>
    </source>
</evidence>
<dbReference type="Gene3D" id="3.30.310.50">
    <property type="entry name" value="Alpha-D-phosphohexomutase, C-terminal domain"/>
    <property type="match status" value="1"/>
</dbReference>